<protein>
    <recommendedName>
        <fullName evidence="1">HTH marR-type domain-containing protein</fullName>
    </recommendedName>
</protein>
<dbReference type="InterPro" id="IPR036388">
    <property type="entry name" value="WH-like_DNA-bd_sf"/>
</dbReference>
<dbReference type="InterPro" id="IPR000835">
    <property type="entry name" value="HTH_MarR-typ"/>
</dbReference>
<dbReference type="EMBL" id="BMVU01000021">
    <property type="protein sequence ID" value="GGX83806.1"/>
    <property type="molecule type" value="Genomic_DNA"/>
</dbReference>
<dbReference type="Proteomes" id="UP000619244">
    <property type="component" value="Unassembled WGS sequence"/>
</dbReference>
<dbReference type="Pfam" id="PF13463">
    <property type="entry name" value="HTH_27"/>
    <property type="match status" value="1"/>
</dbReference>
<organism evidence="2 3">
    <name type="scientific">Streptomyces minutiscleroticus</name>
    <dbReference type="NCBI Taxonomy" id="68238"/>
    <lineage>
        <taxon>Bacteria</taxon>
        <taxon>Bacillati</taxon>
        <taxon>Actinomycetota</taxon>
        <taxon>Actinomycetes</taxon>
        <taxon>Kitasatosporales</taxon>
        <taxon>Streptomycetaceae</taxon>
        <taxon>Streptomyces</taxon>
    </lineage>
</organism>
<feature type="domain" description="HTH marR-type" evidence="1">
    <location>
        <begin position="1"/>
        <end position="90"/>
    </location>
</feature>
<evidence type="ECO:0000313" key="3">
    <source>
        <dbReference type="Proteomes" id="UP000619244"/>
    </source>
</evidence>
<dbReference type="AlphaFoldDB" id="A0A918NNS3"/>
<name>A0A918NNS3_9ACTN</name>
<dbReference type="Gene3D" id="1.10.10.10">
    <property type="entry name" value="Winged helix-like DNA-binding domain superfamily/Winged helix DNA-binding domain"/>
    <property type="match status" value="1"/>
</dbReference>
<dbReference type="InterPro" id="IPR036390">
    <property type="entry name" value="WH_DNA-bd_sf"/>
</dbReference>
<dbReference type="PROSITE" id="PS50995">
    <property type="entry name" value="HTH_MARR_2"/>
    <property type="match status" value="1"/>
</dbReference>
<accession>A0A918NNS3</accession>
<dbReference type="RefSeq" id="WP_308435196.1">
    <property type="nucleotide sequence ID" value="NZ_BMVU01000021.1"/>
</dbReference>
<evidence type="ECO:0000313" key="2">
    <source>
        <dbReference type="EMBL" id="GGX83806.1"/>
    </source>
</evidence>
<proteinExistence type="predicted"/>
<evidence type="ECO:0000259" key="1">
    <source>
        <dbReference type="PROSITE" id="PS50995"/>
    </source>
</evidence>
<gene>
    <name evidence="2" type="ORF">GCM10010358_42490</name>
</gene>
<dbReference type="SUPFAM" id="SSF46785">
    <property type="entry name" value="Winged helix' DNA-binding domain"/>
    <property type="match status" value="1"/>
</dbReference>
<sequence>MRISELAQVLDWEKSRTSHHLARIVKRGPIAREECADDRRGAFVTVTPEGRSAITAAAPRHVEDVRHYFLDHLTPGQVTLPAEIAELVVRRNSTAD</sequence>
<dbReference type="GO" id="GO:0003700">
    <property type="term" value="F:DNA-binding transcription factor activity"/>
    <property type="evidence" value="ECO:0007669"/>
    <property type="project" value="InterPro"/>
</dbReference>
<comment type="caution">
    <text evidence="2">The sequence shown here is derived from an EMBL/GenBank/DDBJ whole genome shotgun (WGS) entry which is preliminary data.</text>
</comment>
<reference evidence="2" key="2">
    <citation type="submission" date="2020-09" db="EMBL/GenBank/DDBJ databases">
        <authorList>
            <person name="Sun Q."/>
            <person name="Ohkuma M."/>
        </authorList>
    </citation>
    <scope>NUCLEOTIDE SEQUENCE</scope>
    <source>
        <strain evidence="2">JCM 4790</strain>
    </source>
</reference>
<reference evidence="2" key="1">
    <citation type="journal article" date="2014" name="Int. J. Syst. Evol. Microbiol.">
        <title>Complete genome sequence of Corynebacterium casei LMG S-19264T (=DSM 44701T), isolated from a smear-ripened cheese.</title>
        <authorList>
            <consortium name="US DOE Joint Genome Institute (JGI-PGF)"/>
            <person name="Walter F."/>
            <person name="Albersmeier A."/>
            <person name="Kalinowski J."/>
            <person name="Ruckert C."/>
        </authorList>
    </citation>
    <scope>NUCLEOTIDE SEQUENCE</scope>
    <source>
        <strain evidence="2">JCM 4790</strain>
    </source>
</reference>
<keyword evidence="3" id="KW-1185">Reference proteome</keyword>